<evidence type="ECO:0000256" key="1">
    <source>
        <dbReference type="SAM" id="Phobius"/>
    </source>
</evidence>
<keyword evidence="1" id="KW-0812">Transmembrane</keyword>
<sequence>MNHLVYEYFIWSVGIGMTVVSLLLLREIRALKLGRTVQHMIWEQTGAWEGEGASAAFICLFLNMGPNNSEIVLALKKKYADRPLTVILNAPAWQANVLRKKINGQAIILSDETGKMGRHWGHLRNPIYIIIDQYGKIVKKDLVIH</sequence>
<name>A0A7W5CAD2_9BACL</name>
<keyword evidence="1" id="KW-0472">Membrane</keyword>
<dbReference type="RefSeq" id="WP_183566782.1">
    <property type="nucleotide sequence ID" value="NZ_CBCSLB010000013.1"/>
</dbReference>
<gene>
    <name evidence="2" type="ORF">FHS16_004131</name>
</gene>
<dbReference type="EMBL" id="JACHXW010000013">
    <property type="protein sequence ID" value="MBB3154055.1"/>
    <property type="molecule type" value="Genomic_DNA"/>
</dbReference>
<organism evidence="2 3">
    <name type="scientific">Paenibacillus endophyticus</name>
    <dbReference type="NCBI Taxonomy" id="1294268"/>
    <lineage>
        <taxon>Bacteria</taxon>
        <taxon>Bacillati</taxon>
        <taxon>Bacillota</taxon>
        <taxon>Bacilli</taxon>
        <taxon>Bacillales</taxon>
        <taxon>Paenibacillaceae</taxon>
        <taxon>Paenibacillus</taxon>
    </lineage>
</organism>
<keyword evidence="1" id="KW-1133">Transmembrane helix</keyword>
<dbReference type="Proteomes" id="UP000518605">
    <property type="component" value="Unassembled WGS sequence"/>
</dbReference>
<evidence type="ECO:0000313" key="3">
    <source>
        <dbReference type="Proteomes" id="UP000518605"/>
    </source>
</evidence>
<proteinExistence type="predicted"/>
<accession>A0A7W5CAD2</accession>
<feature type="transmembrane region" description="Helical" evidence="1">
    <location>
        <begin position="6"/>
        <end position="25"/>
    </location>
</feature>
<dbReference type="Gene3D" id="3.40.30.10">
    <property type="entry name" value="Glutaredoxin"/>
    <property type="match status" value="1"/>
</dbReference>
<dbReference type="AlphaFoldDB" id="A0A7W5CAD2"/>
<keyword evidence="3" id="KW-1185">Reference proteome</keyword>
<reference evidence="2 3" key="1">
    <citation type="submission" date="2020-08" db="EMBL/GenBank/DDBJ databases">
        <title>Genomic Encyclopedia of Type Strains, Phase III (KMG-III): the genomes of soil and plant-associated and newly described type strains.</title>
        <authorList>
            <person name="Whitman W."/>
        </authorList>
    </citation>
    <scope>NUCLEOTIDE SEQUENCE [LARGE SCALE GENOMIC DNA]</scope>
    <source>
        <strain evidence="2 3">CECT 8234</strain>
    </source>
</reference>
<evidence type="ECO:0000313" key="2">
    <source>
        <dbReference type="EMBL" id="MBB3154055.1"/>
    </source>
</evidence>
<protein>
    <submittedName>
        <fullName evidence="2">Uncharacterized protein</fullName>
    </submittedName>
</protein>
<comment type="caution">
    <text evidence="2">The sequence shown here is derived from an EMBL/GenBank/DDBJ whole genome shotgun (WGS) entry which is preliminary data.</text>
</comment>